<proteinExistence type="predicted"/>
<evidence type="ECO:0000313" key="3">
    <source>
        <dbReference type="Proteomes" id="UP000594262"/>
    </source>
</evidence>
<protein>
    <submittedName>
        <fullName evidence="2">Uncharacterized protein</fullName>
    </submittedName>
</protein>
<dbReference type="Gene3D" id="3.90.215.10">
    <property type="entry name" value="Gamma Fibrinogen, chain A, domain 1"/>
    <property type="match status" value="1"/>
</dbReference>
<organism evidence="2 3">
    <name type="scientific">Clytia hemisphaerica</name>
    <dbReference type="NCBI Taxonomy" id="252671"/>
    <lineage>
        <taxon>Eukaryota</taxon>
        <taxon>Metazoa</taxon>
        <taxon>Cnidaria</taxon>
        <taxon>Hydrozoa</taxon>
        <taxon>Hydroidolina</taxon>
        <taxon>Leptothecata</taxon>
        <taxon>Obeliida</taxon>
        <taxon>Clytiidae</taxon>
        <taxon>Clytia</taxon>
    </lineage>
</organism>
<keyword evidence="1" id="KW-0732">Signal</keyword>
<reference evidence="2" key="1">
    <citation type="submission" date="2021-01" db="UniProtKB">
        <authorList>
            <consortium name="EnsemblMetazoa"/>
        </authorList>
    </citation>
    <scope>IDENTIFICATION</scope>
</reference>
<dbReference type="SUPFAM" id="SSF56496">
    <property type="entry name" value="Fibrinogen C-terminal domain-like"/>
    <property type="match status" value="1"/>
</dbReference>
<dbReference type="EnsemblMetazoa" id="CLYHEMT018785.1">
    <property type="protein sequence ID" value="CLYHEMP018785.1"/>
    <property type="gene ID" value="CLYHEMG018785"/>
</dbReference>
<dbReference type="InterPro" id="IPR036056">
    <property type="entry name" value="Fibrinogen-like_C"/>
</dbReference>
<accession>A0A7M5X6W9</accession>
<dbReference type="OrthoDB" id="5956353at2759"/>
<keyword evidence="3" id="KW-1185">Reference proteome</keyword>
<evidence type="ECO:0000313" key="2">
    <source>
        <dbReference type="EnsemblMetazoa" id="CLYHEMP018785.1"/>
    </source>
</evidence>
<name>A0A7M5X6W9_9CNID</name>
<dbReference type="RefSeq" id="XP_066926228.1">
    <property type="nucleotide sequence ID" value="XM_067070127.1"/>
</dbReference>
<dbReference type="AlphaFoldDB" id="A0A7M5X6W9"/>
<sequence>MTLHAFAILLQICVVHSQWFEGQQTNKGNFLNEGNHHTTAAYSPTECVLKCRRECMESFFIEKEMQCYCLDKDGDDGNVVLPNKTGLLYKEVAFVTKADKASKQRTKCCRKCSSGKTFKNCKDVQQRCPLCAKQSDSYMLEFSGYPPTKAFCEMVTDGGGWLVTGNITLEDESSKVSVYNTYIDASSLTIPRLNEVTTGKFMLTPTEMQTLLNESGYTEIRIRCSKPVHNRTIDAVVYGESTIHLFITETQLNGMCSKIRFLDGDNSQLSSFYKSNCNKLRMRNNEIYWNHFVYRAPSHILLDKWRWECDDNKHSGDLRGYWMFFIR</sequence>
<dbReference type="GeneID" id="136813622"/>
<feature type="signal peptide" evidence="1">
    <location>
        <begin position="1"/>
        <end position="17"/>
    </location>
</feature>
<dbReference type="Proteomes" id="UP000594262">
    <property type="component" value="Unplaced"/>
</dbReference>
<feature type="chain" id="PRO_5029856963" evidence="1">
    <location>
        <begin position="18"/>
        <end position="327"/>
    </location>
</feature>
<dbReference type="InterPro" id="IPR014716">
    <property type="entry name" value="Fibrinogen_a/b/g_C_1"/>
</dbReference>
<evidence type="ECO:0000256" key="1">
    <source>
        <dbReference type="SAM" id="SignalP"/>
    </source>
</evidence>